<accession>A0A6C0LWH0</accession>
<dbReference type="CDD" id="cd00229">
    <property type="entry name" value="SGNH_hydrolase"/>
    <property type="match status" value="1"/>
</dbReference>
<dbReference type="SUPFAM" id="SSF52266">
    <property type="entry name" value="SGNH hydrolase"/>
    <property type="match status" value="1"/>
</dbReference>
<protein>
    <recommendedName>
        <fullName evidence="2">SGNH hydrolase-type esterase domain-containing protein</fullName>
    </recommendedName>
</protein>
<dbReference type="Pfam" id="PF00657">
    <property type="entry name" value="Lipase_GDSL"/>
    <property type="match status" value="1"/>
</dbReference>
<dbReference type="EMBL" id="MN740569">
    <property type="protein sequence ID" value="QHU34375.1"/>
    <property type="molecule type" value="Genomic_DNA"/>
</dbReference>
<dbReference type="GO" id="GO:0016788">
    <property type="term" value="F:hydrolase activity, acting on ester bonds"/>
    <property type="evidence" value="ECO:0007669"/>
    <property type="project" value="InterPro"/>
</dbReference>
<proteinExistence type="predicted"/>
<sequence>MTFLFNVCMIDSNPIHEGMQIKERNIIILGDSAFDNRPYVGTSESIPYLLQNHDIFKSVVLARDGAKISDLHQQIRSAEKDLGKSNRTTFISIGGNDILTLKDDQIDIDKTIRKLFTTYTKILSNYTFKGKLVLCNIYIPFSKRGSFHEKCIKKWNEQLYMFSKENNYNLMRFDKVLFEQNDFVDNLEPSRIGGRKIVGEMLNYVD</sequence>
<evidence type="ECO:0000313" key="1">
    <source>
        <dbReference type="EMBL" id="QHU34375.1"/>
    </source>
</evidence>
<evidence type="ECO:0008006" key="2">
    <source>
        <dbReference type="Google" id="ProtNLM"/>
    </source>
</evidence>
<organism evidence="1">
    <name type="scientific">viral metagenome</name>
    <dbReference type="NCBI Taxonomy" id="1070528"/>
    <lineage>
        <taxon>unclassified sequences</taxon>
        <taxon>metagenomes</taxon>
        <taxon>organismal metagenomes</taxon>
    </lineage>
</organism>
<dbReference type="InterPro" id="IPR001087">
    <property type="entry name" value="GDSL"/>
</dbReference>
<name>A0A6C0LWH0_9ZZZZ</name>
<dbReference type="InterPro" id="IPR036514">
    <property type="entry name" value="SGNH_hydro_sf"/>
</dbReference>
<dbReference type="AlphaFoldDB" id="A0A6C0LWH0"/>
<reference evidence="1" key="1">
    <citation type="journal article" date="2020" name="Nature">
        <title>Giant virus diversity and host interactions through global metagenomics.</title>
        <authorList>
            <person name="Schulz F."/>
            <person name="Roux S."/>
            <person name="Paez-Espino D."/>
            <person name="Jungbluth S."/>
            <person name="Walsh D.A."/>
            <person name="Denef V.J."/>
            <person name="McMahon K.D."/>
            <person name="Konstantinidis K.T."/>
            <person name="Eloe-Fadrosh E.A."/>
            <person name="Kyrpides N.C."/>
            <person name="Woyke T."/>
        </authorList>
    </citation>
    <scope>NUCLEOTIDE SEQUENCE</scope>
    <source>
        <strain evidence="1">GVMAG-S-1016713-123</strain>
    </source>
</reference>
<dbReference type="Gene3D" id="3.40.50.1110">
    <property type="entry name" value="SGNH hydrolase"/>
    <property type="match status" value="1"/>
</dbReference>